<dbReference type="InterPro" id="IPR000109">
    <property type="entry name" value="POT_fam"/>
</dbReference>
<keyword evidence="4 6" id="KW-1133">Transmembrane helix</keyword>
<reference evidence="7 8" key="1">
    <citation type="submission" date="2024-04" db="EMBL/GenBank/DDBJ databases">
        <authorList>
            <person name="Fracassetti M."/>
        </authorList>
    </citation>
    <scope>NUCLEOTIDE SEQUENCE [LARGE SCALE GENOMIC DNA]</scope>
</reference>
<gene>
    <name evidence="7" type="ORF">LTRI10_LOCUS36562</name>
</gene>
<dbReference type="GO" id="GO:0022857">
    <property type="term" value="F:transmembrane transporter activity"/>
    <property type="evidence" value="ECO:0007669"/>
    <property type="project" value="InterPro"/>
</dbReference>
<dbReference type="PANTHER" id="PTHR11654">
    <property type="entry name" value="OLIGOPEPTIDE TRANSPORTER-RELATED"/>
    <property type="match status" value="1"/>
</dbReference>
<feature type="transmembrane region" description="Helical" evidence="6">
    <location>
        <begin position="359"/>
        <end position="379"/>
    </location>
</feature>
<keyword evidence="5 6" id="KW-0472">Membrane</keyword>
<evidence type="ECO:0000256" key="6">
    <source>
        <dbReference type="SAM" id="Phobius"/>
    </source>
</evidence>
<dbReference type="Pfam" id="PF00854">
    <property type="entry name" value="PTR2"/>
    <property type="match status" value="1"/>
</dbReference>
<feature type="transmembrane region" description="Helical" evidence="6">
    <location>
        <begin position="81"/>
        <end position="99"/>
    </location>
</feature>
<evidence type="ECO:0000256" key="5">
    <source>
        <dbReference type="ARBA" id="ARBA00023136"/>
    </source>
</evidence>
<dbReference type="GO" id="GO:0016020">
    <property type="term" value="C:membrane"/>
    <property type="evidence" value="ECO:0007669"/>
    <property type="project" value="UniProtKB-SubCell"/>
</dbReference>
<feature type="transmembrane region" description="Helical" evidence="6">
    <location>
        <begin position="523"/>
        <end position="546"/>
    </location>
</feature>
<comment type="similarity">
    <text evidence="2">Belongs to the major facilitator superfamily. Proton-dependent oligopeptide transporter (POT/PTR) (TC 2.A.17) family.</text>
</comment>
<feature type="transmembrane region" description="Helical" evidence="6">
    <location>
        <begin position="205"/>
        <end position="224"/>
    </location>
</feature>
<evidence type="ECO:0000256" key="1">
    <source>
        <dbReference type="ARBA" id="ARBA00004141"/>
    </source>
</evidence>
<feature type="transmembrane region" description="Helical" evidence="6">
    <location>
        <begin position="175"/>
        <end position="198"/>
    </location>
</feature>
<dbReference type="AlphaFoldDB" id="A0AAV2FEK3"/>
<feature type="transmembrane region" description="Helical" evidence="6">
    <location>
        <begin position="57"/>
        <end position="75"/>
    </location>
</feature>
<organism evidence="7 8">
    <name type="scientific">Linum trigynum</name>
    <dbReference type="NCBI Taxonomy" id="586398"/>
    <lineage>
        <taxon>Eukaryota</taxon>
        <taxon>Viridiplantae</taxon>
        <taxon>Streptophyta</taxon>
        <taxon>Embryophyta</taxon>
        <taxon>Tracheophyta</taxon>
        <taxon>Spermatophyta</taxon>
        <taxon>Magnoliopsida</taxon>
        <taxon>eudicotyledons</taxon>
        <taxon>Gunneridae</taxon>
        <taxon>Pentapetalae</taxon>
        <taxon>rosids</taxon>
        <taxon>fabids</taxon>
        <taxon>Malpighiales</taxon>
        <taxon>Linaceae</taxon>
        <taxon>Linum</taxon>
    </lineage>
</organism>
<name>A0AAV2FEK3_9ROSI</name>
<accession>A0AAV2FEK3</accession>
<keyword evidence="3 6" id="KW-0812">Transmembrane</keyword>
<protein>
    <submittedName>
        <fullName evidence="7">Uncharacterized protein</fullName>
    </submittedName>
</protein>
<dbReference type="Proteomes" id="UP001497516">
    <property type="component" value="Chromosome 6"/>
</dbReference>
<evidence type="ECO:0000256" key="4">
    <source>
        <dbReference type="ARBA" id="ARBA00022989"/>
    </source>
</evidence>
<evidence type="ECO:0000256" key="2">
    <source>
        <dbReference type="ARBA" id="ARBA00005982"/>
    </source>
</evidence>
<dbReference type="Gene3D" id="1.20.1250.20">
    <property type="entry name" value="MFS general substrate transporter like domains"/>
    <property type="match status" value="1"/>
</dbReference>
<keyword evidence="8" id="KW-1185">Reference proteome</keyword>
<dbReference type="SUPFAM" id="SSF103473">
    <property type="entry name" value="MFS general substrate transporter"/>
    <property type="match status" value="1"/>
</dbReference>
<evidence type="ECO:0000313" key="8">
    <source>
        <dbReference type="Proteomes" id="UP001497516"/>
    </source>
</evidence>
<evidence type="ECO:0000256" key="3">
    <source>
        <dbReference type="ARBA" id="ARBA00022692"/>
    </source>
</evidence>
<dbReference type="EMBL" id="OZ034819">
    <property type="protein sequence ID" value="CAL1396178.1"/>
    <property type="molecule type" value="Genomic_DNA"/>
</dbReference>
<feature type="transmembrane region" description="Helical" evidence="6">
    <location>
        <begin position="29"/>
        <end position="50"/>
    </location>
</feature>
<comment type="subcellular location">
    <subcellularLocation>
        <location evidence="1">Membrane</location>
        <topology evidence="1">Multi-pass membrane protein</topology>
    </subcellularLocation>
</comment>
<dbReference type="InterPro" id="IPR036259">
    <property type="entry name" value="MFS_trans_sf"/>
</dbReference>
<feature type="transmembrane region" description="Helical" evidence="6">
    <location>
        <begin position="133"/>
        <end position="155"/>
    </location>
</feature>
<proteinExistence type="inferred from homology"/>
<feature type="transmembrane region" description="Helical" evidence="6">
    <location>
        <begin position="400"/>
        <end position="420"/>
    </location>
</feature>
<feature type="transmembrane region" description="Helical" evidence="6">
    <location>
        <begin position="480"/>
        <end position="503"/>
    </location>
</feature>
<evidence type="ECO:0000313" key="7">
    <source>
        <dbReference type="EMBL" id="CAL1396178.1"/>
    </source>
</evidence>
<sequence>MDGPVKKQRIRGGSRAVLPIFAMEALDNMAFVANALSLFTYFFSFMNFGLTKSANTLTNFMGTAFLLALFGGFLADTYLSKFMACTLFATFEFVGYAMLTIQAHFDQLRPTPCNGGQVIDPTKCESATSGQSALLYIGLYLIALGAGGVRAALPALGADQFDPKNPEEAPKLSNFFNWFFFSLVTGAVVGVTFIVWVAENKGWGLAFGLSALAIFLAIFCFVLGKPLYRISASAGSPFVRIAQVLVAAMRNRHIETPKPEDTLYEKEGINGEILKRTNQFTFLDKAAVVSSTSKEGTYPSSDDPWTLCTTTQVEETKILIRMLPIIVSTILMNTCLAQLQTFTTQQGNTMDRNLGGFKVPASSVPVIPLLSMCLMVPLYDRFFVPFARGLTGHPSGFPHLQRIGAGLLLSAVSMAVAGVVETKRRNVAVENNMVDSLLPLPYSVFWLGFQYCIFSAAEFMTSVGLLEFFYSESSAGMKALATGISMCSTSFGYYLSSVVVDVVNKVSGGWLGSNNLNRVKLDYFYWLLAGLSVANLGVYIVCASWYKYKEAEVEDEEEVEMVVA</sequence>
<feature type="transmembrane region" description="Helical" evidence="6">
    <location>
        <begin position="440"/>
        <end position="468"/>
    </location>
</feature>